<organism evidence="1 2">
    <name type="scientific">Homarus americanus</name>
    <name type="common">American lobster</name>
    <dbReference type="NCBI Taxonomy" id="6706"/>
    <lineage>
        <taxon>Eukaryota</taxon>
        <taxon>Metazoa</taxon>
        <taxon>Ecdysozoa</taxon>
        <taxon>Arthropoda</taxon>
        <taxon>Crustacea</taxon>
        <taxon>Multicrustacea</taxon>
        <taxon>Malacostraca</taxon>
        <taxon>Eumalacostraca</taxon>
        <taxon>Eucarida</taxon>
        <taxon>Decapoda</taxon>
        <taxon>Pleocyemata</taxon>
        <taxon>Astacidea</taxon>
        <taxon>Nephropoidea</taxon>
        <taxon>Nephropidae</taxon>
        <taxon>Homarus</taxon>
    </lineage>
</organism>
<protein>
    <submittedName>
        <fullName evidence="1">Uncharacterized protein</fullName>
    </submittedName>
</protein>
<evidence type="ECO:0000313" key="2">
    <source>
        <dbReference type="Proteomes" id="UP000747542"/>
    </source>
</evidence>
<dbReference type="EMBL" id="JAHLQT010014575">
    <property type="protein sequence ID" value="KAG7170255.1"/>
    <property type="molecule type" value="Genomic_DNA"/>
</dbReference>
<reference evidence="1" key="1">
    <citation type="journal article" date="2021" name="Sci. Adv.">
        <title>The American lobster genome reveals insights on longevity, neural, and immune adaptations.</title>
        <authorList>
            <person name="Polinski J.M."/>
            <person name="Zimin A.V."/>
            <person name="Clark K.F."/>
            <person name="Kohn A.B."/>
            <person name="Sadowski N."/>
            <person name="Timp W."/>
            <person name="Ptitsyn A."/>
            <person name="Khanna P."/>
            <person name="Romanova D.Y."/>
            <person name="Williams P."/>
            <person name="Greenwood S.J."/>
            <person name="Moroz L.L."/>
            <person name="Walt D.R."/>
            <person name="Bodnar A.G."/>
        </authorList>
    </citation>
    <scope>NUCLEOTIDE SEQUENCE</scope>
    <source>
        <strain evidence="1">GMGI-L3</strain>
    </source>
</reference>
<accession>A0A8J5MZX0</accession>
<keyword evidence="2" id="KW-1185">Reference proteome</keyword>
<name>A0A8J5MZX0_HOMAM</name>
<evidence type="ECO:0000313" key="1">
    <source>
        <dbReference type="EMBL" id="KAG7170255.1"/>
    </source>
</evidence>
<proteinExistence type="predicted"/>
<comment type="caution">
    <text evidence="1">The sequence shown here is derived from an EMBL/GenBank/DDBJ whole genome shotgun (WGS) entry which is preliminary data.</text>
</comment>
<sequence length="67" mass="7883">MRLRRIRQSDVRLHVRRPTGLARYRAPVRCKLETRVPSWVAVRGSRTNVRQKTVVSPVRRPHSVKEA</sequence>
<dbReference type="AlphaFoldDB" id="A0A8J5MZX0"/>
<gene>
    <name evidence="1" type="ORF">Hamer_G021250</name>
</gene>
<dbReference type="Proteomes" id="UP000747542">
    <property type="component" value="Unassembled WGS sequence"/>
</dbReference>